<evidence type="ECO:0000256" key="1">
    <source>
        <dbReference type="ARBA" id="ARBA00007689"/>
    </source>
</evidence>
<reference evidence="3 4" key="1">
    <citation type="journal article" date="2013" name="Int. J. Syst. Evol. Microbiol.">
        <title>Celerinatantimonas yamalensis sp. nov., a cold-adapted diazotrophic bacterium from a cold permafrost brine.</title>
        <authorList>
            <person name="Shcherbakova V."/>
            <person name="Chuvilskaya N."/>
            <person name="Rivkina E."/>
            <person name="Demidov N."/>
            <person name="Uchaeva V."/>
            <person name="Suetin S."/>
            <person name="Suzina N."/>
            <person name="Gilichinsky D."/>
        </authorList>
    </citation>
    <scope>NUCLEOTIDE SEQUENCE [LARGE SCALE GENOMIC DNA]</scope>
    <source>
        <strain evidence="3 4">C7</strain>
    </source>
</reference>
<dbReference type="Pfam" id="PF03795">
    <property type="entry name" value="YCII"/>
    <property type="match status" value="1"/>
</dbReference>
<evidence type="ECO:0000313" key="4">
    <source>
        <dbReference type="Proteomes" id="UP001629953"/>
    </source>
</evidence>
<dbReference type="InterPro" id="IPR011008">
    <property type="entry name" value="Dimeric_a/b-barrel"/>
</dbReference>
<dbReference type="EMBL" id="JBEQCT010000002">
    <property type="protein sequence ID" value="MFM2484867.1"/>
    <property type="molecule type" value="Genomic_DNA"/>
</dbReference>
<evidence type="ECO:0000313" key="3">
    <source>
        <dbReference type="EMBL" id="MFM2484867.1"/>
    </source>
</evidence>
<dbReference type="SUPFAM" id="SSF54909">
    <property type="entry name" value="Dimeric alpha+beta barrel"/>
    <property type="match status" value="1"/>
</dbReference>
<keyword evidence="4" id="KW-1185">Reference proteome</keyword>
<comment type="caution">
    <text evidence="3">The sequence shown here is derived from an EMBL/GenBank/DDBJ whole genome shotgun (WGS) entry which is preliminary data.</text>
</comment>
<protein>
    <submittedName>
        <fullName evidence="3">YciI family protein</fullName>
    </submittedName>
</protein>
<comment type="similarity">
    <text evidence="1">Belongs to the YciI family.</text>
</comment>
<name>A0ABW9G5S1_9GAMM</name>
<dbReference type="PANTHER" id="PTHR37828">
    <property type="entry name" value="GSR2449 PROTEIN"/>
    <property type="match status" value="1"/>
</dbReference>
<organism evidence="3 4">
    <name type="scientific">Celerinatantimonas yamalensis</name>
    <dbReference type="NCBI Taxonomy" id="559956"/>
    <lineage>
        <taxon>Bacteria</taxon>
        <taxon>Pseudomonadati</taxon>
        <taxon>Pseudomonadota</taxon>
        <taxon>Gammaproteobacteria</taxon>
        <taxon>Celerinatantimonadaceae</taxon>
        <taxon>Celerinatantimonas</taxon>
    </lineage>
</organism>
<feature type="domain" description="YCII-related" evidence="2">
    <location>
        <begin position="12"/>
        <end position="82"/>
    </location>
</feature>
<proteinExistence type="inferred from homology"/>
<dbReference type="InterPro" id="IPR005545">
    <property type="entry name" value="YCII"/>
</dbReference>
<dbReference type="RefSeq" id="WP_408623055.1">
    <property type="nucleotide sequence ID" value="NZ_JBEQCT010000002.1"/>
</dbReference>
<dbReference type="PANTHER" id="PTHR37828:SF1">
    <property type="entry name" value="YCII-RELATED DOMAIN-CONTAINING PROTEIN"/>
    <property type="match status" value="1"/>
</dbReference>
<evidence type="ECO:0000259" key="2">
    <source>
        <dbReference type="Pfam" id="PF03795"/>
    </source>
</evidence>
<gene>
    <name evidence="3" type="ORF">ABUE30_07285</name>
</gene>
<sequence>MYIIDLNYVCDLNKVNQYTEAHRAHLDRQYALGVFLASGGKVPRTGGVILAKAMPRETLEQIIANDPYIQEGVADYVITDFSPTKTSPELAFLQLN</sequence>
<dbReference type="Gene3D" id="3.30.70.1060">
    <property type="entry name" value="Dimeric alpha+beta barrel"/>
    <property type="match status" value="1"/>
</dbReference>
<dbReference type="Proteomes" id="UP001629953">
    <property type="component" value="Unassembled WGS sequence"/>
</dbReference>
<accession>A0ABW9G5S1</accession>